<evidence type="ECO:0000256" key="1">
    <source>
        <dbReference type="ARBA" id="ARBA00007734"/>
    </source>
</evidence>
<proteinExistence type="inferred from homology"/>
<dbReference type="SUPFAM" id="SSF53955">
    <property type="entry name" value="Lysozyme-like"/>
    <property type="match status" value="1"/>
</dbReference>
<name>A0A368NL03_9GAMM</name>
<feature type="domain" description="Transglycosylase SLT" evidence="3">
    <location>
        <begin position="543"/>
        <end position="652"/>
    </location>
</feature>
<dbReference type="Gene3D" id="1.10.1240.20">
    <property type="entry name" value="Lytic transglycosylase, superhelical linker domain"/>
    <property type="match status" value="1"/>
</dbReference>
<accession>A0A368NL03</accession>
<comment type="caution">
    <text evidence="5">The sequence shown here is derived from an EMBL/GenBank/DDBJ whole genome shotgun (WGS) entry which is preliminary data.</text>
</comment>
<dbReference type="GO" id="GO:0016020">
    <property type="term" value="C:membrane"/>
    <property type="evidence" value="ECO:0007669"/>
    <property type="project" value="InterPro"/>
</dbReference>
<dbReference type="InterPro" id="IPR008258">
    <property type="entry name" value="Transglycosylase_SLT_dom_1"/>
</dbReference>
<dbReference type="GO" id="GO:0008933">
    <property type="term" value="F:peptidoglycan lytic transglycosylase activity"/>
    <property type="evidence" value="ECO:0007669"/>
    <property type="project" value="InterPro"/>
</dbReference>
<sequence length="704" mass="80381">MRLSEHYLIKRLQNLLDLLLHNDTSYDDFSLIRFSVRAGLAKESVKQEDVTNSLNRPTAARFFAPIGLVSILLLTLLCSSTTRAEDGGHLATQRNQYQQALQAINQKDWPQYESLRKQLNHYPLAIYLDYYRLVPNLSHVSGDQALEFINLSQGTPLSIRMKGKYLFKSGAERRWADFLTVSPDAPNDPRLKCYYYRAQLAEGHSETAWQGAEKLWVYGKSRPDVCDPLFNAWRKAKPLTDELIWARMLKSFDARQKSLLSYLAKQASPALTPTAKLLLKLYRDPAALQDELPPSGSPYAADIVSHGLQALAREDAETALKLWQKAQLTYRFSTQQRTAVIKTIAQRSNFQRVTANKVWLDSQLSHIKNDVITETRIRWALKDEDWNSVSKLITYLSKKKQQDDSWRFWRAISYQELGLAQAAIPILDQLAEHRSYYGFLAADLRQKPYKLNNNKVPEASHGQAQLVNLAGFRRVEELMYHDERQLASSEWRLLLQGVEESEQLQLGLMAAKQGWHNLAISAANTAAAWDSLDLRFPTPYLDTFERYASKTGVEKSELMSIARRESAFYPFAESRVGARGLMQLMPGTAKMVSKKLGGAKPSKRQLFDVETNIKLGSAYYKELLERFSNNRIYAVAAYNAGPHRVDRWRNTDITALSAALWIETIPFKETRGYVQAVLSYNVVFRHMMGQPVPLLNPHENTATY</sequence>
<feature type="domain" description="Lytic transglycosylase superhelical linker" evidence="4">
    <location>
        <begin position="467"/>
        <end position="532"/>
    </location>
</feature>
<dbReference type="Pfam" id="PF00760">
    <property type="entry name" value="Cucumo_coat"/>
    <property type="match status" value="1"/>
</dbReference>
<dbReference type="InterPro" id="IPR008939">
    <property type="entry name" value="Lytic_TGlycosylase_superhlx_U"/>
</dbReference>
<dbReference type="SUPFAM" id="SSF48435">
    <property type="entry name" value="Bacterial muramidases"/>
    <property type="match status" value="1"/>
</dbReference>
<dbReference type="EMBL" id="QPID01000004">
    <property type="protein sequence ID" value="RCU50314.1"/>
    <property type="molecule type" value="Genomic_DNA"/>
</dbReference>
<evidence type="ECO:0000313" key="5">
    <source>
        <dbReference type="EMBL" id="RCU50314.1"/>
    </source>
</evidence>
<dbReference type="GO" id="GO:0042597">
    <property type="term" value="C:periplasmic space"/>
    <property type="evidence" value="ECO:0007669"/>
    <property type="project" value="InterPro"/>
</dbReference>
<dbReference type="PANTHER" id="PTHR37423">
    <property type="entry name" value="SOLUBLE LYTIC MUREIN TRANSGLYCOSYLASE-RELATED"/>
    <property type="match status" value="1"/>
</dbReference>
<evidence type="ECO:0000259" key="4">
    <source>
        <dbReference type="Pfam" id="PF14718"/>
    </source>
</evidence>
<keyword evidence="6" id="KW-1185">Reference proteome</keyword>
<dbReference type="InterPro" id="IPR037061">
    <property type="entry name" value="Lytic_TGlycoase_superhlx_L_sf"/>
</dbReference>
<dbReference type="Proteomes" id="UP000252558">
    <property type="component" value="Unassembled WGS sequence"/>
</dbReference>
<dbReference type="InterPro" id="IPR000189">
    <property type="entry name" value="Transglyc_AS"/>
</dbReference>
<comment type="similarity">
    <text evidence="1">Belongs to the transglycosylase Slt family.</text>
</comment>
<reference evidence="5 6" key="1">
    <citation type="submission" date="2018-07" db="EMBL/GenBank/DDBJ databases">
        <title>Corallincola holothuriorum sp. nov., a new facultative anaerobe isolated from sea cucumber Apostichopus japonicus.</title>
        <authorList>
            <person name="Xia H."/>
        </authorList>
    </citation>
    <scope>NUCLEOTIDE SEQUENCE [LARGE SCALE GENOMIC DNA]</scope>
    <source>
        <strain evidence="5 6">C4</strain>
    </source>
</reference>
<dbReference type="PROSITE" id="PS00922">
    <property type="entry name" value="TRANSGLYCOSYLASE"/>
    <property type="match status" value="1"/>
</dbReference>
<dbReference type="Gene3D" id="1.25.20.10">
    <property type="entry name" value="Bacterial muramidases"/>
    <property type="match status" value="1"/>
</dbReference>
<gene>
    <name evidence="5" type="ORF">DU002_07730</name>
</gene>
<dbReference type="Gene3D" id="1.10.530.10">
    <property type="match status" value="1"/>
</dbReference>
<dbReference type="GO" id="GO:0000270">
    <property type="term" value="P:peptidoglycan metabolic process"/>
    <property type="evidence" value="ECO:0007669"/>
    <property type="project" value="InterPro"/>
</dbReference>
<organism evidence="5 6">
    <name type="scientific">Corallincola holothuriorum</name>
    <dbReference type="NCBI Taxonomy" id="2282215"/>
    <lineage>
        <taxon>Bacteria</taxon>
        <taxon>Pseudomonadati</taxon>
        <taxon>Pseudomonadota</taxon>
        <taxon>Gammaproteobacteria</taxon>
        <taxon>Alteromonadales</taxon>
        <taxon>Psychromonadaceae</taxon>
        <taxon>Corallincola</taxon>
    </lineage>
</organism>
<dbReference type="InterPro" id="IPR012289">
    <property type="entry name" value="Lytic_TGlycosylase_superhlx_L"/>
</dbReference>
<dbReference type="InterPro" id="IPR023346">
    <property type="entry name" value="Lysozyme-like_dom_sf"/>
</dbReference>
<dbReference type="AlphaFoldDB" id="A0A368NL03"/>
<dbReference type="PANTHER" id="PTHR37423:SF5">
    <property type="entry name" value="SOLUBLE LYTIC MUREIN TRANSGLYCOSYLASE"/>
    <property type="match status" value="1"/>
</dbReference>
<dbReference type="Pfam" id="PF14718">
    <property type="entry name" value="SLT_L"/>
    <property type="match status" value="1"/>
</dbReference>
<dbReference type="CDD" id="cd13401">
    <property type="entry name" value="Slt70-like"/>
    <property type="match status" value="1"/>
</dbReference>
<dbReference type="GO" id="GO:0004553">
    <property type="term" value="F:hydrolase activity, hydrolyzing O-glycosyl compounds"/>
    <property type="evidence" value="ECO:0007669"/>
    <property type="project" value="InterPro"/>
</dbReference>
<protein>
    <submittedName>
        <fullName evidence="5">Lytic transglycosylase</fullName>
    </submittedName>
</protein>
<keyword evidence="2" id="KW-0732">Signal</keyword>
<evidence type="ECO:0000256" key="2">
    <source>
        <dbReference type="ARBA" id="ARBA00022729"/>
    </source>
</evidence>
<dbReference type="Pfam" id="PF01464">
    <property type="entry name" value="SLT"/>
    <property type="match status" value="1"/>
</dbReference>
<evidence type="ECO:0000313" key="6">
    <source>
        <dbReference type="Proteomes" id="UP000252558"/>
    </source>
</evidence>
<evidence type="ECO:0000259" key="3">
    <source>
        <dbReference type="Pfam" id="PF01464"/>
    </source>
</evidence>